<feature type="transmembrane region" description="Helical" evidence="1">
    <location>
        <begin position="12"/>
        <end position="37"/>
    </location>
</feature>
<comment type="caution">
    <text evidence="3">The sequence shown here is derived from an EMBL/GenBank/DDBJ whole genome shotgun (WGS) entry which is preliminary data.</text>
</comment>
<protein>
    <recommendedName>
        <fullName evidence="2">DUF6534 domain-containing protein</fullName>
    </recommendedName>
</protein>
<dbReference type="PANTHER" id="PTHR40465">
    <property type="entry name" value="CHROMOSOME 1, WHOLE GENOME SHOTGUN SEQUENCE"/>
    <property type="match status" value="1"/>
</dbReference>
<keyword evidence="1" id="KW-0812">Transmembrane</keyword>
<feature type="transmembrane region" description="Helical" evidence="1">
    <location>
        <begin position="157"/>
        <end position="182"/>
    </location>
</feature>
<evidence type="ECO:0000313" key="4">
    <source>
        <dbReference type="Proteomes" id="UP001163846"/>
    </source>
</evidence>
<dbReference type="AlphaFoldDB" id="A0AA38UFD9"/>
<proteinExistence type="predicted"/>
<dbReference type="PANTHER" id="PTHR40465:SF1">
    <property type="entry name" value="DUF6534 DOMAIN-CONTAINING PROTEIN"/>
    <property type="match status" value="1"/>
</dbReference>
<evidence type="ECO:0000259" key="2">
    <source>
        <dbReference type="Pfam" id="PF20152"/>
    </source>
</evidence>
<feature type="transmembrane region" description="Helical" evidence="1">
    <location>
        <begin position="194"/>
        <end position="218"/>
    </location>
</feature>
<evidence type="ECO:0000313" key="3">
    <source>
        <dbReference type="EMBL" id="KAJ3839519.1"/>
    </source>
</evidence>
<dbReference type="InterPro" id="IPR045339">
    <property type="entry name" value="DUF6534"/>
</dbReference>
<dbReference type="EMBL" id="MU806123">
    <property type="protein sequence ID" value="KAJ3839519.1"/>
    <property type="molecule type" value="Genomic_DNA"/>
</dbReference>
<reference evidence="3" key="1">
    <citation type="submission" date="2022-08" db="EMBL/GenBank/DDBJ databases">
        <authorList>
            <consortium name="DOE Joint Genome Institute"/>
            <person name="Min B."/>
            <person name="Riley R."/>
            <person name="Sierra-Patev S."/>
            <person name="Naranjo-Ortiz M."/>
            <person name="Looney B."/>
            <person name="Konkel Z."/>
            <person name="Slot J.C."/>
            <person name="Sakamoto Y."/>
            <person name="Steenwyk J.L."/>
            <person name="Rokas A."/>
            <person name="Carro J."/>
            <person name="Camarero S."/>
            <person name="Ferreira P."/>
            <person name="Molpeceres G."/>
            <person name="Ruiz-Duenas F.J."/>
            <person name="Serrano A."/>
            <person name="Henrissat B."/>
            <person name="Drula E."/>
            <person name="Hughes K.W."/>
            <person name="Mata J.L."/>
            <person name="Ishikawa N.K."/>
            <person name="Vargas-Isla R."/>
            <person name="Ushijima S."/>
            <person name="Smith C.A."/>
            <person name="Ahrendt S."/>
            <person name="Andreopoulos W."/>
            <person name="He G."/>
            <person name="Labutti K."/>
            <person name="Lipzen A."/>
            <person name="Ng V."/>
            <person name="Sandor L."/>
            <person name="Barry K."/>
            <person name="Martinez A.T."/>
            <person name="Xiao Y."/>
            <person name="Gibbons J.G."/>
            <person name="Terashima K."/>
            <person name="Hibbett D.S."/>
            <person name="Grigoriev I.V."/>
        </authorList>
    </citation>
    <scope>NUCLEOTIDE SEQUENCE</scope>
    <source>
        <strain evidence="3">TFB9207</strain>
    </source>
</reference>
<feature type="transmembrane region" description="Helical" evidence="1">
    <location>
        <begin position="90"/>
        <end position="108"/>
    </location>
</feature>
<dbReference type="Proteomes" id="UP001163846">
    <property type="component" value="Unassembled WGS sequence"/>
</dbReference>
<keyword evidence="4" id="KW-1185">Reference proteome</keyword>
<feature type="transmembrane region" description="Helical" evidence="1">
    <location>
        <begin position="49"/>
        <end position="70"/>
    </location>
</feature>
<organism evidence="3 4">
    <name type="scientific">Lentinula raphanica</name>
    <dbReference type="NCBI Taxonomy" id="153919"/>
    <lineage>
        <taxon>Eukaryota</taxon>
        <taxon>Fungi</taxon>
        <taxon>Dikarya</taxon>
        <taxon>Basidiomycota</taxon>
        <taxon>Agaricomycotina</taxon>
        <taxon>Agaricomycetes</taxon>
        <taxon>Agaricomycetidae</taxon>
        <taxon>Agaricales</taxon>
        <taxon>Marasmiineae</taxon>
        <taxon>Omphalotaceae</taxon>
        <taxon>Lentinula</taxon>
    </lineage>
</organism>
<feature type="domain" description="DUF6534" evidence="2">
    <location>
        <begin position="166"/>
        <end position="252"/>
    </location>
</feature>
<keyword evidence="1" id="KW-0472">Membrane</keyword>
<gene>
    <name evidence="3" type="ORF">F5878DRAFT_115314</name>
</gene>
<sequence length="306" mass="34057">MENEQQAVQSLYGPIFIGAFLNAILYGVLSVQTYFYFQNSSRDARWIKILVVFVLIAETISFVLDFGVVWEPLVQNYGSPRIFEITPTTFSADPLVTSCISAAVQLFQGWRIRKLTKSNIVLVPIALTALASLTAGFATTILIAFHPGWTQIGMFEFGFLSWLVASALCDVVIALSLSWFVLRNKSAFSSTNSVLNRIMLLTLQTGSITAVAAIADVFTFTLSPDKTLEFVWAYSLSKLYSNTLLSMLNARVEWNKVLEQPSNRTQSEVTFYHVEPVRVSNNIGNPNPQMNLEAHNEPATVVFPAF</sequence>
<dbReference type="Pfam" id="PF20152">
    <property type="entry name" value="DUF6534"/>
    <property type="match status" value="1"/>
</dbReference>
<accession>A0AA38UFD9</accession>
<feature type="transmembrane region" description="Helical" evidence="1">
    <location>
        <begin position="120"/>
        <end position="145"/>
    </location>
</feature>
<evidence type="ECO:0000256" key="1">
    <source>
        <dbReference type="SAM" id="Phobius"/>
    </source>
</evidence>
<name>A0AA38UFD9_9AGAR</name>
<keyword evidence="1" id="KW-1133">Transmembrane helix</keyword>